<keyword evidence="2" id="KW-0808">Transferase</keyword>
<comment type="caution">
    <text evidence="2">The sequence shown here is derived from an EMBL/GenBank/DDBJ whole genome shotgun (WGS) entry which is preliminary data.</text>
</comment>
<dbReference type="Pfam" id="PF13578">
    <property type="entry name" value="Methyltransf_24"/>
    <property type="match status" value="1"/>
</dbReference>
<keyword evidence="3" id="KW-1185">Reference proteome</keyword>
<dbReference type="AlphaFoldDB" id="A0A9X1SSN0"/>
<keyword evidence="2" id="KW-0489">Methyltransferase</keyword>
<dbReference type="Gene3D" id="3.40.50.150">
    <property type="entry name" value="Vaccinia Virus protein VP39"/>
    <property type="match status" value="1"/>
</dbReference>
<protein>
    <submittedName>
        <fullName evidence="2">Class I SAM-dependent methyltransferase</fullName>
    </submittedName>
</protein>
<dbReference type="GO" id="GO:0032259">
    <property type="term" value="P:methylation"/>
    <property type="evidence" value="ECO:0007669"/>
    <property type="project" value="UniProtKB-KW"/>
</dbReference>
<gene>
    <name evidence="2" type="ORF">LR394_07655</name>
</gene>
<evidence type="ECO:0000256" key="1">
    <source>
        <dbReference type="SAM" id="Coils"/>
    </source>
</evidence>
<proteinExistence type="predicted"/>
<dbReference type="Proteomes" id="UP001138997">
    <property type="component" value="Unassembled WGS sequence"/>
</dbReference>
<dbReference type="GO" id="GO:0008168">
    <property type="term" value="F:methyltransferase activity"/>
    <property type="evidence" value="ECO:0007669"/>
    <property type="project" value="UniProtKB-KW"/>
</dbReference>
<sequence length="335" mass="36496">MSQNWAQQTAVRAIKPVLGVLDRRIERLARRRARQVVDESRAVRDLKGESEQLRTEMQKMHAEMDEMRAQVKGSGFAVDLLLGKHGRRSSRLMTEEKLKELAAQVSKVSGAPDAYERVVQAYRMLFELELRGVGRLAGGPSNILGKLTTTPLLAPPSGEVLEIGTLFGLFSGGMVRQVSRIGLRYELTIIDPFASVQLQVKELKADTSGSPVTETVVRENLALAGVDPQRLRLIQGFSEDPAVQAQASDRQYGVIVIDGDHSALGVANDLVFAEKIIAPGGIVVLDDFGDKNWPGVQEATERHLAGSTRFEFLGAVATSAFLRAKPAETAGTEQP</sequence>
<name>A0A9X1SSN0_9ACTN</name>
<dbReference type="SUPFAM" id="SSF53335">
    <property type="entry name" value="S-adenosyl-L-methionine-dependent methyltransferases"/>
    <property type="match status" value="1"/>
</dbReference>
<dbReference type="RefSeq" id="WP_231439936.1">
    <property type="nucleotide sequence ID" value="NZ_JAJOMB010000003.1"/>
</dbReference>
<accession>A0A9X1SSN0</accession>
<feature type="coiled-coil region" evidence="1">
    <location>
        <begin position="43"/>
        <end position="70"/>
    </location>
</feature>
<dbReference type="InterPro" id="IPR029063">
    <property type="entry name" value="SAM-dependent_MTases_sf"/>
</dbReference>
<reference evidence="2" key="1">
    <citation type="submission" date="2021-11" db="EMBL/GenBank/DDBJ databases">
        <title>Streptomyces corallinus and Kineosporia corallina sp. nov., two new coral-derived marine actinobacteria.</title>
        <authorList>
            <person name="Buangrab K."/>
            <person name="Sutthacheep M."/>
            <person name="Yeemin T."/>
            <person name="Harunari E."/>
            <person name="Igarashi Y."/>
            <person name="Sripreechasak P."/>
            <person name="Kanchanasin P."/>
            <person name="Tanasupawat S."/>
            <person name="Phongsopitanun W."/>
        </authorList>
    </citation>
    <scope>NUCLEOTIDE SEQUENCE</scope>
    <source>
        <strain evidence="2">JCM 31032</strain>
    </source>
</reference>
<keyword evidence="1" id="KW-0175">Coiled coil</keyword>
<dbReference type="EMBL" id="JAJOMB010000003">
    <property type="protein sequence ID" value="MCD5310764.1"/>
    <property type="molecule type" value="Genomic_DNA"/>
</dbReference>
<evidence type="ECO:0000313" key="2">
    <source>
        <dbReference type="EMBL" id="MCD5310764.1"/>
    </source>
</evidence>
<organism evidence="2 3">
    <name type="scientific">Kineosporia babensis</name>
    <dbReference type="NCBI Taxonomy" id="499548"/>
    <lineage>
        <taxon>Bacteria</taxon>
        <taxon>Bacillati</taxon>
        <taxon>Actinomycetota</taxon>
        <taxon>Actinomycetes</taxon>
        <taxon>Kineosporiales</taxon>
        <taxon>Kineosporiaceae</taxon>
        <taxon>Kineosporia</taxon>
    </lineage>
</organism>
<evidence type="ECO:0000313" key="3">
    <source>
        <dbReference type="Proteomes" id="UP001138997"/>
    </source>
</evidence>